<proteinExistence type="evidence at transcript level"/>
<evidence type="ECO:0000313" key="5">
    <source>
        <dbReference type="EMBL" id="ONM57981.1"/>
    </source>
</evidence>
<dbReference type="AlphaFoldDB" id="C0P677"/>
<protein>
    <recommendedName>
        <fullName evidence="3">Gnk2-homologous domain-containing protein</fullName>
    </recommendedName>
</protein>
<gene>
    <name evidence="5" type="ORF">ZEAMMB73_Zm00001d021679</name>
</gene>
<reference evidence="4" key="1">
    <citation type="journal article" date="2009" name="PLoS Genet.">
        <title>Sequencing, mapping, and analysis of 27,455 maize full-length cDNAs.</title>
        <authorList>
            <person name="Soderlund C."/>
            <person name="Descour A."/>
            <person name="Kudrna D."/>
            <person name="Bomhoff M."/>
            <person name="Boyd L."/>
            <person name="Currie J."/>
            <person name="Angelova A."/>
            <person name="Collura K."/>
            <person name="Wissotski M."/>
            <person name="Ashley E."/>
            <person name="Morrow D."/>
            <person name="Fernandes J."/>
            <person name="Walbot V."/>
            <person name="Yu Y."/>
        </authorList>
    </citation>
    <scope>NUCLEOTIDE SEQUENCE</scope>
    <source>
        <strain evidence="4">B73</strain>
    </source>
</reference>
<feature type="domain" description="Gnk2-homologous" evidence="3">
    <location>
        <begin position="1"/>
        <end position="87"/>
    </location>
</feature>
<dbReference type="HOGENOM" id="CLU_2200805_0_0_1"/>
<dbReference type="PaxDb" id="4577-GRMZM2G165644_P01"/>
<keyword evidence="2" id="KW-0677">Repeat</keyword>
<dbReference type="eggNOG" id="ENOG502QWDY">
    <property type="taxonomic scope" value="Eukaryota"/>
</dbReference>
<accession>C0P677</accession>
<organism evidence="4">
    <name type="scientific">Zea mays</name>
    <name type="common">Maize</name>
    <dbReference type="NCBI Taxonomy" id="4577"/>
    <lineage>
        <taxon>Eukaryota</taxon>
        <taxon>Viridiplantae</taxon>
        <taxon>Streptophyta</taxon>
        <taxon>Embryophyta</taxon>
        <taxon>Tracheophyta</taxon>
        <taxon>Spermatophyta</taxon>
        <taxon>Magnoliopsida</taxon>
        <taxon>Liliopsida</taxon>
        <taxon>Poales</taxon>
        <taxon>Poaceae</taxon>
        <taxon>PACMAD clade</taxon>
        <taxon>Panicoideae</taxon>
        <taxon>Andropogonodae</taxon>
        <taxon>Andropogoneae</taxon>
        <taxon>Tripsacinae</taxon>
        <taxon>Zea</taxon>
    </lineage>
</organism>
<dbReference type="EMBL" id="BT084343">
    <property type="protein sequence ID" value="ACR34696.1"/>
    <property type="molecule type" value="mRNA"/>
</dbReference>
<evidence type="ECO:0000256" key="1">
    <source>
        <dbReference type="ARBA" id="ARBA00022729"/>
    </source>
</evidence>
<dbReference type="InterPro" id="IPR002902">
    <property type="entry name" value="GNK2"/>
</dbReference>
<dbReference type="EMBL" id="BT063796">
    <property type="protein sequence ID" value="ACN28493.1"/>
    <property type="molecule type" value="mRNA"/>
</dbReference>
<dbReference type="InterPro" id="IPR038408">
    <property type="entry name" value="GNK2_sf"/>
</dbReference>
<dbReference type="Gene3D" id="3.30.430.20">
    <property type="entry name" value="Gnk2 domain, C-X8-C-X2-C motif"/>
    <property type="match status" value="1"/>
</dbReference>
<dbReference type="SMR" id="C0P677"/>
<keyword evidence="1" id="KW-0732">Signal</keyword>
<dbReference type="PROSITE" id="PS51473">
    <property type="entry name" value="GNK2"/>
    <property type="match status" value="1"/>
</dbReference>
<sequence length="108" mass="11716">MSSLRSLASALIGDAARLHSATGSAGEEPDRVYGAVLCRADSAGANYRRRRGALGAIDGDGHSPCALHSDVTVYSELYHLRFSDRNFLANFKNAPKWADVKLWFLSDC</sequence>
<evidence type="ECO:0000259" key="3">
    <source>
        <dbReference type="PROSITE" id="PS51473"/>
    </source>
</evidence>
<reference evidence="5" key="2">
    <citation type="submission" date="2015-12" db="EMBL/GenBank/DDBJ databases">
        <title>Update maize B73 reference genome by single molecule sequencing technologies.</title>
        <authorList>
            <consortium name="Maize Genome Sequencing Project"/>
            <person name="Ware D."/>
        </authorList>
    </citation>
    <scope>NUCLEOTIDE SEQUENCE [LARGE SCALE GENOMIC DNA]</scope>
    <source>
        <tissue evidence="5">Seedling</tissue>
    </source>
</reference>
<evidence type="ECO:0000313" key="4">
    <source>
        <dbReference type="EMBL" id="ACN28493.1"/>
    </source>
</evidence>
<dbReference type="EMBL" id="CM007650">
    <property type="protein sequence ID" value="ONM57981.1"/>
    <property type="molecule type" value="Genomic_DNA"/>
</dbReference>
<evidence type="ECO:0000256" key="2">
    <source>
        <dbReference type="ARBA" id="ARBA00022737"/>
    </source>
</evidence>
<name>C0P677_MAIZE</name>
<dbReference type="InParanoid" id="C0P677"/>